<dbReference type="AlphaFoldDB" id="A0A2T5PSL9"/>
<gene>
    <name evidence="2" type="ORF">DBO86_01665</name>
    <name evidence="3" type="ORF">NCTC10692_01796</name>
</gene>
<evidence type="ECO:0000313" key="3">
    <source>
        <dbReference type="EMBL" id="SUD51347.1"/>
    </source>
</evidence>
<dbReference type="Pfam" id="PF11259">
    <property type="entry name" value="DUF3060"/>
    <property type="match status" value="1"/>
</dbReference>
<sequence length="165" mass="17556">MHKVWIAGAMLAVSLGTAQAQALDLHGIGVSRDVPCKGQDVIVTGNGNQFRLTGDCGQIEVNGSDQQVSFGKAAGLVVTGSKNRIEGERVTSLEVSGSEHQVETEVHGNDQQPAQIAIYGDSNVLELDLDGPTQIEVNGLNQQLTWSGDEPQIETTGVEHRIKQD</sequence>
<feature type="chain" id="PRO_5015681937" evidence="1">
    <location>
        <begin position="23"/>
        <end position="165"/>
    </location>
</feature>
<keyword evidence="1" id="KW-0732">Signal</keyword>
<protein>
    <submittedName>
        <fullName evidence="2">DUF3060 domain-containing protein</fullName>
    </submittedName>
    <submittedName>
        <fullName evidence="3">Protein of uncharacterized function (DUF3060)</fullName>
    </submittedName>
</protein>
<proteinExistence type="predicted"/>
<dbReference type="InterPro" id="IPR021417">
    <property type="entry name" value="DUF3060"/>
</dbReference>
<dbReference type="RefSeq" id="WP_074859816.1">
    <property type="nucleotide sequence ID" value="NZ_FNZC01000045.1"/>
</dbReference>
<organism evidence="2 4">
    <name type="scientific">Ectopseudomonas oleovorans</name>
    <name type="common">Pseudomonas oleovorans</name>
    <dbReference type="NCBI Taxonomy" id="301"/>
    <lineage>
        <taxon>Bacteria</taxon>
        <taxon>Pseudomonadati</taxon>
        <taxon>Pseudomonadota</taxon>
        <taxon>Gammaproteobacteria</taxon>
        <taxon>Pseudomonadales</taxon>
        <taxon>Pseudomonadaceae</taxon>
        <taxon>Ectopseudomonas</taxon>
    </lineage>
</organism>
<reference evidence="2 4" key="1">
    <citation type="submission" date="2018-04" db="EMBL/GenBank/DDBJ databases">
        <title>Pseudomonas sp. nov., isolated from mangrove soil.</title>
        <authorList>
            <person name="Chen C."/>
        </authorList>
    </citation>
    <scope>NUCLEOTIDE SEQUENCE [LARGE SCALE GENOMIC DNA]</scope>
    <source>
        <strain evidence="2 4">JCM 14246</strain>
    </source>
</reference>
<feature type="signal peptide" evidence="1">
    <location>
        <begin position="1"/>
        <end position="22"/>
    </location>
</feature>
<evidence type="ECO:0000313" key="4">
    <source>
        <dbReference type="Proteomes" id="UP000244052"/>
    </source>
</evidence>
<evidence type="ECO:0000256" key="1">
    <source>
        <dbReference type="SAM" id="SignalP"/>
    </source>
</evidence>
<dbReference type="Proteomes" id="UP000255303">
    <property type="component" value="Unassembled WGS sequence"/>
</dbReference>
<evidence type="ECO:0000313" key="5">
    <source>
        <dbReference type="Proteomes" id="UP000255303"/>
    </source>
</evidence>
<reference evidence="3 5" key="2">
    <citation type="submission" date="2018-06" db="EMBL/GenBank/DDBJ databases">
        <authorList>
            <consortium name="Pathogen Informatics"/>
            <person name="Doyle S."/>
        </authorList>
    </citation>
    <scope>NUCLEOTIDE SEQUENCE [LARGE SCALE GENOMIC DNA]</scope>
    <source>
        <strain evidence="3 5">NCTC10692</strain>
    </source>
</reference>
<accession>A0A2T5PSL9</accession>
<keyword evidence="4" id="KW-1185">Reference proteome</keyword>
<dbReference type="EMBL" id="QASO01000008">
    <property type="protein sequence ID" value="PTU80735.1"/>
    <property type="molecule type" value="Genomic_DNA"/>
</dbReference>
<evidence type="ECO:0000313" key="2">
    <source>
        <dbReference type="EMBL" id="PTU80735.1"/>
    </source>
</evidence>
<name>A0A2T5PSL9_ECTOL</name>
<dbReference type="Proteomes" id="UP000244052">
    <property type="component" value="Unassembled WGS sequence"/>
</dbReference>
<dbReference type="EMBL" id="UGUV01000002">
    <property type="protein sequence ID" value="SUD51347.1"/>
    <property type="molecule type" value="Genomic_DNA"/>
</dbReference>
<accession>A0A379JRT0</accession>